<evidence type="ECO:0000313" key="3">
    <source>
        <dbReference type="Proteomes" id="UP000199159"/>
    </source>
</evidence>
<dbReference type="Proteomes" id="UP000199159">
    <property type="component" value="Unassembled WGS sequence"/>
</dbReference>
<sequence>MTIKKKYSSLPFVILFILHSLLLLYAFYKKSKEDRRNMFLLLLSNIGIAYIFEYPILNVYRAYRYKPKILKNNLLDNVLGAVISQGIIVPFTAVFLTAFNFGKKGKILFSMYYFFIERLFVKLGIYKQYWWKTIYTPILIYCYFGISNLWYNQIKKGNSNVLAITHFFCVNVVSINFLFVLAIMKKIKFGFGKVSSWHEHFLIVPVYSILLSFLAVLSVKKGGFKPKIIIFLIDLLIDLLLWKLNILKVKLNALFFFLLRHVLTIYCAVFFRKLVYMGKGRV</sequence>
<organism evidence="2 3">
    <name type="scientific">Litchfieldia salsa</name>
    <dbReference type="NCBI Taxonomy" id="930152"/>
    <lineage>
        <taxon>Bacteria</taxon>
        <taxon>Bacillati</taxon>
        <taxon>Bacillota</taxon>
        <taxon>Bacilli</taxon>
        <taxon>Bacillales</taxon>
        <taxon>Bacillaceae</taxon>
        <taxon>Litchfieldia</taxon>
    </lineage>
</organism>
<keyword evidence="3" id="KW-1185">Reference proteome</keyword>
<gene>
    <name evidence="2" type="ORF">SAMN05216565_1176</name>
</gene>
<feature type="transmembrane region" description="Helical" evidence="1">
    <location>
        <begin position="77"/>
        <end position="99"/>
    </location>
</feature>
<name>A0A1H0WVQ4_9BACI</name>
<keyword evidence="1" id="KW-1133">Transmembrane helix</keyword>
<feature type="transmembrane region" description="Helical" evidence="1">
    <location>
        <begin position="228"/>
        <end position="247"/>
    </location>
</feature>
<feature type="transmembrane region" description="Helical" evidence="1">
    <location>
        <begin position="6"/>
        <end position="27"/>
    </location>
</feature>
<feature type="transmembrane region" description="Helical" evidence="1">
    <location>
        <begin position="39"/>
        <end position="57"/>
    </location>
</feature>
<evidence type="ECO:0000256" key="1">
    <source>
        <dbReference type="SAM" id="Phobius"/>
    </source>
</evidence>
<evidence type="ECO:0000313" key="2">
    <source>
        <dbReference type="EMBL" id="SDP94771.1"/>
    </source>
</evidence>
<keyword evidence="1" id="KW-0472">Membrane</keyword>
<dbReference type="RefSeq" id="WP_090859140.1">
    <property type="nucleotide sequence ID" value="NZ_FNJU01000017.1"/>
</dbReference>
<feature type="transmembrane region" description="Helical" evidence="1">
    <location>
        <begin position="253"/>
        <end position="271"/>
    </location>
</feature>
<reference evidence="3" key="1">
    <citation type="submission" date="2016-10" db="EMBL/GenBank/DDBJ databases">
        <authorList>
            <person name="Varghese N."/>
            <person name="Submissions S."/>
        </authorList>
    </citation>
    <scope>NUCLEOTIDE SEQUENCE [LARGE SCALE GENOMIC DNA]</scope>
    <source>
        <strain evidence="3">IBRC-M10078</strain>
    </source>
</reference>
<protein>
    <submittedName>
        <fullName evidence="2">Uncharacterized protein</fullName>
    </submittedName>
</protein>
<keyword evidence="1" id="KW-0812">Transmembrane</keyword>
<proteinExistence type="predicted"/>
<feature type="transmembrane region" description="Helical" evidence="1">
    <location>
        <begin position="134"/>
        <end position="151"/>
    </location>
</feature>
<feature type="transmembrane region" description="Helical" evidence="1">
    <location>
        <begin position="196"/>
        <end position="216"/>
    </location>
</feature>
<feature type="transmembrane region" description="Helical" evidence="1">
    <location>
        <begin position="163"/>
        <end position="184"/>
    </location>
</feature>
<dbReference type="EMBL" id="FNJU01000017">
    <property type="protein sequence ID" value="SDP94771.1"/>
    <property type="molecule type" value="Genomic_DNA"/>
</dbReference>
<accession>A0A1H0WVQ4</accession>
<dbReference type="AlphaFoldDB" id="A0A1H0WVQ4"/>